<dbReference type="InterPro" id="IPR050291">
    <property type="entry name" value="CDF_Transporter"/>
</dbReference>
<dbReference type="SUPFAM" id="SSF160240">
    <property type="entry name" value="Cation efflux protein cytoplasmic domain-like"/>
    <property type="match status" value="1"/>
</dbReference>
<evidence type="ECO:0000313" key="11">
    <source>
        <dbReference type="Proteomes" id="UP000567179"/>
    </source>
</evidence>
<feature type="transmembrane region" description="Helical" evidence="7">
    <location>
        <begin position="272"/>
        <end position="293"/>
    </location>
</feature>
<dbReference type="Pfam" id="PF16916">
    <property type="entry name" value="ZT_dimer"/>
    <property type="match status" value="1"/>
</dbReference>
<dbReference type="Gene3D" id="1.20.1510.10">
    <property type="entry name" value="Cation efflux protein transmembrane domain"/>
    <property type="match status" value="1"/>
</dbReference>
<dbReference type="GO" id="GO:0016020">
    <property type="term" value="C:membrane"/>
    <property type="evidence" value="ECO:0007669"/>
    <property type="project" value="UniProtKB-SubCell"/>
</dbReference>
<feature type="domain" description="Cation efflux protein transmembrane" evidence="8">
    <location>
        <begin position="191"/>
        <end position="358"/>
    </location>
</feature>
<evidence type="ECO:0000256" key="2">
    <source>
        <dbReference type="ARBA" id="ARBA00022448"/>
    </source>
</evidence>
<evidence type="ECO:0000256" key="4">
    <source>
        <dbReference type="ARBA" id="ARBA00022989"/>
    </source>
</evidence>
<dbReference type="InterPro" id="IPR027470">
    <property type="entry name" value="Cation_efflux_CTD"/>
</dbReference>
<feature type="domain" description="Cation efflux protein cytoplasmic" evidence="9">
    <location>
        <begin position="382"/>
        <end position="441"/>
    </location>
</feature>
<keyword evidence="3 7" id="KW-0812">Transmembrane</keyword>
<feature type="transmembrane region" description="Helical" evidence="7">
    <location>
        <begin position="238"/>
        <end position="260"/>
    </location>
</feature>
<keyword evidence="2" id="KW-0813">Transport</keyword>
<organism evidence="10 11">
    <name type="scientific">Psilocybe cf. subviscida</name>
    <dbReference type="NCBI Taxonomy" id="2480587"/>
    <lineage>
        <taxon>Eukaryota</taxon>
        <taxon>Fungi</taxon>
        <taxon>Dikarya</taxon>
        <taxon>Basidiomycota</taxon>
        <taxon>Agaricomycotina</taxon>
        <taxon>Agaricomycetes</taxon>
        <taxon>Agaricomycetidae</taxon>
        <taxon>Agaricales</taxon>
        <taxon>Agaricineae</taxon>
        <taxon>Strophariaceae</taxon>
        <taxon>Psilocybe</taxon>
    </lineage>
</organism>
<dbReference type="PANTHER" id="PTHR43840:SF12">
    <property type="entry name" value="CATION DIFFUSION FACILITATOR 1 (AFU_ORTHOLOGUE AFUA_1G14440)"/>
    <property type="match status" value="1"/>
</dbReference>
<dbReference type="SUPFAM" id="SSF161111">
    <property type="entry name" value="Cation efflux protein transmembrane domain-like"/>
    <property type="match status" value="1"/>
</dbReference>
<comment type="caution">
    <text evidence="10">The sequence shown here is derived from an EMBL/GenBank/DDBJ whole genome shotgun (WGS) entry which is preliminary data.</text>
</comment>
<dbReference type="Pfam" id="PF01545">
    <property type="entry name" value="Cation_efflux"/>
    <property type="match status" value="1"/>
</dbReference>
<feature type="transmembrane region" description="Helical" evidence="7">
    <location>
        <begin position="6"/>
        <end position="31"/>
    </location>
</feature>
<proteinExistence type="predicted"/>
<feature type="compositionally biased region" description="Basic and acidic residues" evidence="6">
    <location>
        <begin position="81"/>
        <end position="91"/>
    </location>
</feature>
<comment type="subcellular location">
    <subcellularLocation>
        <location evidence="1">Membrane</location>
        <topology evidence="1">Multi-pass membrane protein</topology>
    </subcellularLocation>
</comment>
<keyword evidence="4 7" id="KW-1133">Transmembrane helix</keyword>
<dbReference type="GO" id="GO:0008324">
    <property type="term" value="F:monoatomic cation transmembrane transporter activity"/>
    <property type="evidence" value="ECO:0007669"/>
    <property type="project" value="InterPro"/>
</dbReference>
<evidence type="ECO:0000259" key="8">
    <source>
        <dbReference type="Pfam" id="PF01545"/>
    </source>
</evidence>
<dbReference type="Gene3D" id="3.30.70.1350">
    <property type="entry name" value="Cation efflux protein, cytoplasmic domain"/>
    <property type="match status" value="1"/>
</dbReference>
<evidence type="ECO:0000256" key="1">
    <source>
        <dbReference type="ARBA" id="ARBA00004141"/>
    </source>
</evidence>
<feature type="transmembrane region" description="Helical" evidence="7">
    <location>
        <begin position="337"/>
        <end position="354"/>
    </location>
</feature>
<evidence type="ECO:0000256" key="7">
    <source>
        <dbReference type="SAM" id="Phobius"/>
    </source>
</evidence>
<dbReference type="InterPro" id="IPR027469">
    <property type="entry name" value="Cation_efflux_TMD_sf"/>
</dbReference>
<reference evidence="10 11" key="1">
    <citation type="journal article" date="2020" name="ISME J.">
        <title>Uncovering the hidden diversity of litter-decomposition mechanisms in mushroom-forming fungi.</title>
        <authorList>
            <person name="Floudas D."/>
            <person name="Bentzer J."/>
            <person name="Ahren D."/>
            <person name="Johansson T."/>
            <person name="Persson P."/>
            <person name="Tunlid A."/>
        </authorList>
    </citation>
    <scope>NUCLEOTIDE SEQUENCE [LARGE SCALE GENOMIC DNA]</scope>
    <source>
        <strain evidence="10 11">CBS 101986</strain>
    </source>
</reference>
<gene>
    <name evidence="10" type="ORF">D9619_011203</name>
</gene>
<evidence type="ECO:0000313" key="10">
    <source>
        <dbReference type="EMBL" id="KAF5324350.1"/>
    </source>
</evidence>
<dbReference type="Proteomes" id="UP000567179">
    <property type="component" value="Unassembled WGS sequence"/>
</dbReference>
<dbReference type="EMBL" id="JAACJJ010000016">
    <property type="protein sequence ID" value="KAF5324350.1"/>
    <property type="molecule type" value="Genomic_DNA"/>
</dbReference>
<evidence type="ECO:0000256" key="5">
    <source>
        <dbReference type="ARBA" id="ARBA00023136"/>
    </source>
</evidence>
<name>A0A8H5BJ58_9AGAR</name>
<evidence type="ECO:0008006" key="12">
    <source>
        <dbReference type="Google" id="ProtNLM"/>
    </source>
</evidence>
<dbReference type="OrthoDB" id="78296at2759"/>
<dbReference type="GO" id="GO:0030003">
    <property type="term" value="P:intracellular monoatomic cation homeostasis"/>
    <property type="evidence" value="ECO:0007669"/>
    <property type="project" value="UniProtKB-ARBA"/>
</dbReference>
<evidence type="ECO:0000256" key="3">
    <source>
        <dbReference type="ARBA" id="ARBA00022692"/>
    </source>
</evidence>
<accession>A0A8H5BJ58</accession>
<dbReference type="PANTHER" id="PTHR43840">
    <property type="entry name" value="MITOCHONDRIAL METAL TRANSPORTER 1-RELATED"/>
    <property type="match status" value="1"/>
</dbReference>
<sequence>MYEIAWILYCGCYSSSSLFFRMLSSLAFYFLRSVLTVTFKPYTHCPLNMTMTASGSTNRMSVSIPSPSVGASTSLSTAVSKSDDTNKDTADPFQLRDRVLSEEQLAGLRSRFRPNGAWGKFGGIGMGIVGSSGTRRGRALEEYHVRQNNFDRGSRCGASFRASVHRILGDEGRPGRVPIRCPEAIIDILRVWITGIDSVFDIGSNGLLFYLHHKAAKMRADENKWPVGGARLECIGNIIFGFLMCAVNLVVVVESVRAILTKEGDELHEFHLPSIIAVSVSLAVKFGLFLYSYGLRGKSSQVQMLWEDHRNDLFLNGFAIITATGGSKIVWWLDPAGAIVLGAVIIISWSRTIYGEFAQLAGKSAPHEFMQLLTYKAATFSDAIERVDTVRAYHSGPNYFVEVDIVMDGASTLYATHDLSQSLQDKLETLPGVERAFVHVDYETDHTPEHRKRKLA</sequence>
<evidence type="ECO:0000259" key="9">
    <source>
        <dbReference type="Pfam" id="PF16916"/>
    </source>
</evidence>
<dbReference type="InterPro" id="IPR058533">
    <property type="entry name" value="Cation_efflux_TM"/>
</dbReference>
<dbReference type="GO" id="GO:0098771">
    <property type="term" value="P:inorganic ion homeostasis"/>
    <property type="evidence" value="ECO:0007669"/>
    <property type="project" value="UniProtKB-ARBA"/>
</dbReference>
<evidence type="ECO:0000256" key="6">
    <source>
        <dbReference type="SAM" id="MobiDB-lite"/>
    </source>
</evidence>
<dbReference type="InterPro" id="IPR036837">
    <property type="entry name" value="Cation_efflux_CTD_sf"/>
</dbReference>
<keyword evidence="5 7" id="KW-0472">Membrane</keyword>
<feature type="compositionally biased region" description="Polar residues" evidence="6">
    <location>
        <begin position="64"/>
        <end position="80"/>
    </location>
</feature>
<feature type="transmembrane region" description="Helical" evidence="7">
    <location>
        <begin position="313"/>
        <end position="331"/>
    </location>
</feature>
<protein>
    <recommendedName>
        <fullName evidence="12">Cation efflux protein cytoplasmic domain-containing protein</fullName>
    </recommendedName>
</protein>
<dbReference type="AlphaFoldDB" id="A0A8H5BJ58"/>
<feature type="region of interest" description="Disordered" evidence="6">
    <location>
        <begin position="64"/>
        <end position="91"/>
    </location>
</feature>
<keyword evidence="11" id="KW-1185">Reference proteome</keyword>